<dbReference type="InterPro" id="IPR013325">
    <property type="entry name" value="RNA_pol_sigma_r2"/>
</dbReference>
<dbReference type="Gene3D" id="1.10.1740.10">
    <property type="match status" value="1"/>
</dbReference>
<dbReference type="RefSeq" id="WP_379960770.1">
    <property type="nucleotide sequence ID" value="NZ_JAUYVI010000008.1"/>
</dbReference>
<dbReference type="PANTHER" id="PTHR43133:SF58">
    <property type="entry name" value="ECF RNA POLYMERASE SIGMA FACTOR SIGD"/>
    <property type="match status" value="1"/>
</dbReference>
<evidence type="ECO:0000313" key="9">
    <source>
        <dbReference type="Proteomes" id="UP001230156"/>
    </source>
</evidence>
<protein>
    <submittedName>
        <fullName evidence="8">Sigma-70 family RNA polymerase sigma factor</fullName>
    </submittedName>
</protein>
<dbReference type="InterPro" id="IPR039425">
    <property type="entry name" value="RNA_pol_sigma-70-like"/>
</dbReference>
<dbReference type="InterPro" id="IPR013249">
    <property type="entry name" value="RNA_pol_sigma70_r4_t2"/>
</dbReference>
<dbReference type="NCBIfam" id="TIGR02937">
    <property type="entry name" value="sigma70-ECF"/>
    <property type="match status" value="1"/>
</dbReference>
<dbReference type="SUPFAM" id="SSF88659">
    <property type="entry name" value="Sigma3 and sigma4 domains of RNA polymerase sigma factors"/>
    <property type="match status" value="1"/>
</dbReference>
<keyword evidence="5" id="KW-0804">Transcription</keyword>
<dbReference type="EMBL" id="JAUYVI010000008">
    <property type="protein sequence ID" value="MDQ7250918.1"/>
    <property type="molecule type" value="Genomic_DNA"/>
</dbReference>
<keyword evidence="4" id="KW-0238">DNA-binding</keyword>
<evidence type="ECO:0000256" key="2">
    <source>
        <dbReference type="ARBA" id="ARBA00023015"/>
    </source>
</evidence>
<dbReference type="Gene3D" id="1.10.10.10">
    <property type="entry name" value="Winged helix-like DNA-binding domain superfamily/Winged helix DNA-binding domain"/>
    <property type="match status" value="1"/>
</dbReference>
<dbReference type="Pfam" id="PF04542">
    <property type="entry name" value="Sigma70_r2"/>
    <property type="match status" value="1"/>
</dbReference>
<dbReference type="InterPro" id="IPR013324">
    <property type="entry name" value="RNA_pol_sigma_r3/r4-like"/>
</dbReference>
<feature type="domain" description="RNA polymerase sigma factor 70 region 4 type 2" evidence="7">
    <location>
        <begin position="136"/>
        <end position="187"/>
    </location>
</feature>
<gene>
    <name evidence="8" type="ORF">Q8A70_24740</name>
</gene>
<dbReference type="Proteomes" id="UP001230156">
    <property type="component" value="Unassembled WGS sequence"/>
</dbReference>
<evidence type="ECO:0000259" key="7">
    <source>
        <dbReference type="Pfam" id="PF08281"/>
    </source>
</evidence>
<organism evidence="8 9">
    <name type="scientific">Dongia sedimenti</name>
    <dbReference type="NCBI Taxonomy" id="3064282"/>
    <lineage>
        <taxon>Bacteria</taxon>
        <taxon>Pseudomonadati</taxon>
        <taxon>Pseudomonadota</taxon>
        <taxon>Alphaproteobacteria</taxon>
        <taxon>Rhodospirillales</taxon>
        <taxon>Dongiaceae</taxon>
        <taxon>Dongia</taxon>
    </lineage>
</organism>
<comment type="caution">
    <text evidence="8">The sequence shown here is derived from an EMBL/GenBank/DDBJ whole genome shotgun (WGS) entry which is preliminary data.</text>
</comment>
<evidence type="ECO:0000256" key="4">
    <source>
        <dbReference type="ARBA" id="ARBA00023125"/>
    </source>
</evidence>
<evidence type="ECO:0000256" key="5">
    <source>
        <dbReference type="ARBA" id="ARBA00023163"/>
    </source>
</evidence>
<comment type="similarity">
    <text evidence="1">Belongs to the sigma-70 factor family. ECF subfamily.</text>
</comment>
<dbReference type="InterPro" id="IPR007627">
    <property type="entry name" value="RNA_pol_sigma70_r2"/>
</dbReference>
<keyword evidence="3" id="KW-0731">Sigma factor</keyword>
<dbReference type="SUPFAM" id="SSF88946">
    <property type="entry name" value="Sigma2 domain of RNA polymerase sigma factors"/>
    <property type="match status" value="1"/>
</dbReference>
<dbReference type="PANTHER" id="PTHR43133">
    <property type="entry name" value="RNA POLYMERASE ECF-TYPE SIGMA FACTO"/>
    <property type="match status" value="1"/>
</dbReference>
<reference evidence="9" key="1">
    <citation type="submission" date="2023-08" db="EMBL/GenBank/DDBJ databases">
        <title>Rhodospirillaceae gen. nov., a novel taxon isolated from the Yangtze River Yuezi River estuary sludge.</title>
        <authorList>
            <person name="Ruan L."/>
        </authorList>
    </citation>
    <scope>NUCLEOTIDE SEQUENCE [LARGE SCALE GENOMIC DNA]</scope>
    <source>
        <strain evidence="9">R-7</strain>
    </source>
</reference>
<evidence type="ECO:0000259" key="6">
    <source>
        <dbReference type="Pfam" id="PF04542"/>
    </source>
</evidence>
<evidence type="ECO:0000313" key="8">
    <source>
        <dbReference type="EMBL" id="MDQ7250918.1"/>
    </source>
</evidence>
<keyword evidence="2" id="KW-0805">Transcription regulation</keyword>
<dbReference type="Pfam" id="PF08281">
    <property type="entry name" value="Sigma70_r4_2"/>
    <property type="match status" value="1"/>
</dbReference>
<dbReference type="CDD" id="cd06171">
    <property type="entry name" value="Sigma70_r4"/>
    <property type="match status" value="1"/>
</dbReference>
<name>A0ABU0YW79_9PROT</name>
<sequence length="198" mass="21893">MNDGPKTETAQPTRPPEADWSVLMARGQQGDAASYRRLLQGITPYLRALAHRFGLSGPDLEDAVQDVLLTVHSIRHTYDPTRPFAPWLTAVARHRLLDRLRRRVRQIGRETELTEAHETFAAVETNHPELAGEAGRLKAAIASLPEGQRRAVEMLKLKEMSLKEASQASGQSETALKVSVHRAIKRLRVLLGGAQGGQ</sequence>
<evidence type="ECO:0000256" key="3">
    <source>
        <dbReference type="ARBA" id="ARBA00023082"/>
    </source>
</evidence>
<accession>A0ABU0YW79</accession>
<dbReference type="InterPro" id="IPR036388">
    <property type="entry name" value="WH-like_DNA-bd_sf"/>
</dbReference>
<keyword evidence="9" id="KW-1185">Reference proteome</keyword>
<evidence type="ECO:0000256" key="1">
    <source>
        <dbReference type="ARBA" id="ARBA00010641"/>
    </source>
</evidence>
<dbReference type="InterPro" id="IPR014284">
    <property type="entry name" value="RNA_pol_sigma-70_dom"/>
</dbReference>
<proteinExistence type="inferred from homology"/>
<feature type="domain" description="RNA polymerase sigma-70 region 2" evidence="6">
    <location>
        <begin position="44"/>
        <end position="105"/>
    </location>
</feature>